<proteinExistence type="predicted"/>
<dbReference type="GO" id="GO:0016747">
    <property type="term" value="F:acyltransferase activity, transferring groups other than amino-acyl groups"/>
    <property type="evidence" value="ECO:0007669"/>
    <property type="project" value="InterPro"/>
</dbReference>
<feature type="domain" description="Acyltransferase 3" evidence="2">
    <location>
        <begin position="12"/>
        <end position="334"/>
    </location>
</feature>
<feature type="transmembrane region" description="Helical" evidence="1">
    <location>
        <begin position="319"/>
        <end position="337"/>
    </location>
</feature>
<organism evidence="3 4">
    <name type="scientific">Enterococcus villorum</name>
    <dbReference type="NCBI Taxonomy" id="112904"/>
    <lineage>
        <taxon>Bacteria</taxon>
        <taxon>Bacillati</taxon>
        <taxon>Bacillota</taxon>
        <taxon>Bacilli</taxon>
        <taxon>Lactobacillales</taxon>
        <taxon>Enterococcaceae</taxon>
        <taxon>Enterococcus</taxon>
    </lineage>
</organism>
<evidence type="ECO:0000259" key="2">
    <source>
        <dbReference type="Pfam" id="PF01757"/>
    </source>
</evidence>
<feature type="transmembrane region" description="Helical" evidence="1">
    <location>
        <begin position="280"/>
        <end position="299"/>
    </location>
</feature>
<keyword evidence="1" id="KW-1133">Transmembrane helix</keyword>
<dbReference type="AlphaFoldDB" id="A0A511J0F5"/>
<evidence type="ECO:0000313" key="4">
    <source>
        <dbReference type="Proteomes" id="UP000321830"/>
    </source>
</evidence>
<feature type="transmembrane region" description="Helical" evidence="1">
    <location>
        <begin position="221"/>
        <end position="238"/>
    </location>
</feature>
<dbReference type="Proteomes" id="UP000321830">
    <property type="component" value="Unassembled WGS sequence"/>
</dbReference>
<dbReference type="InterPro" id="IPR002656">
    <property type="entry name" value="Acyl_transf_3_dom"/>
</dbReference>
<feature type="transmembrane region" description="Helical" evidence="1">
    <location>
        <begin position="78"/>
        <end position="96"/>
    </location>
</feature>
<feature type="transmembrane region" description="Helical" evidence="1">
    <location>
        <begin position="154"/>
        <end position="173"/>
    </location>
</feature>
<feature type="transmembrane region" description="Helical" evidence="1">
    <location>
        <begin position="7"/>
        <end position="28"/>
    </location>
</feature>
<keyword evidence="1" id="KW-0472">Membrane</keyword>
<dbReference type="EMBL" id="BJWF01000003">
    <property type="protein sequence ID" value="GEL91129.1"/>
    <property type="molecule type" value="Genomic_DNA"/>
</dbReference>
<name>A0A511J0F5_9ENTE</name>
<comment type="caution">
    <text evidence="3">The sequence shown here is derived from an EMBL/GenBank/DDBJ whole genome shotgun (WGS) entry which is preliminary data.</text>
</comment>
<feature type="transmembrane region" description="Helical" evidence="1">
    <location>
        <begin position="40"/>
        <end position="58"/>
    </location>
</feature>
<evidence type="ECO:0000313" key="3">
    <source>
        <dbReference type="EMBL" id="GEL91129.1"/>
    </source>
</evidence>
<reference evidence="3 4" key="1">
    <citation type="submission" date="2019-07" db="EMBL/GenBank/DDBJ databases">
        <title>Whole genome shotgun sequence of Enterococcus villorum NBRC 100699.</title>
        <authorList>
            <person name="Hosoyama A."/>
            <person name="Uohara A."/>
            <person name="Ohji S."/>
            <person name="Ichikawa N."/>
        </authorList>
    </citation>
    <scope>NUCLEOTIDE SEQUENCE [LARGE SCALE GENOMIC DNA]</scope>
    <source>
        <strain evidence="3 4">NBRC 100699</strain>
    </source>
</reference>
<sequence length="349" mass="40683">MKKTKKITYELLDLIKFIAAICVVGIHTFPHDGTGNDIRIFFRFSVPLFFIISSYLLFSKLTYTDKKKDYFVIKRYSLRILTMYLCWLIFYSPYIINRLESIINQPDLFKNGLILLYSLVLGYVPSIGVSWFLMAIVFGVIVTYYVAMYLSDKFLIILGILSFGIGLATATYGKWYFALTFIHKIPLATSVPFSLVSTICYIIIGYFLVKYNRFGRTFSNFTMIILSLLFSILGYLEVKFAQSLDFYYDSQNFIFLPFIAVCIFLFIINNPQIKIPYATFFRKASIIIYLAQNPIKFILFKFGQTNQIDLLSTDNVTVYITQCFLLLFISYLIIELSKYNQLRLLRKLS</sequence>
<feature type="transmembrane region" description="Helical" evidence="1">
    <location>
        <begin position="116"/>
        <end position="147"/>
    </location>
</feature>
<keyword evidence="1" id="KW-0812">Transmembrane</keyword>
<feature type="transmembrane region" description="Helical" evidence="1">
    <location>
        <begin position="185"/>
        <end position="209"/>
    </location>
</feature>
<dbReference type="RefSeq" id="WP_146811509.1">
    <property type="nucleotide sequence ID" value="NZ_BJWF01000003.1"/>
</dbReference>
<evidence type="ECO:0000256" key="1">
    <source>
        <dbReference type="SAM" id="Phobius"/>
    </source>
</evidence>
<gene>
    <name evidence="3" type="ORF">EVI01_04660</name>
</gene>
<feature type="transmembrane region" description="Helical" evidence="1">
    <location>
        <begin position="250"/>
        <end position="268"/>
    </location>
</feature>
<protein>
    <recommendedName>
        <fullName evidence="2">Acyltransferase 3 domain-containing protein</fullName>
    </recommendedName>
</protein>
<dbReference type="Pfam" id="PF01757">
    <property type="entry name" value="Acyl_transf_3"/>
    <property type="match status" value="1"/>
</dbReference>
<accession>A0A511J0F5</accession>